<accession>A0ABU8YGK7</accession>
<feature type="region of interest" description="SAM motif III" evidence="4">
    <location>
        <begin position="191"/>
        <end position="200"/>
    </location>
</feature>
<feature type="region of interest" description="SAM motif II" evidence="4">
    <location>
        <begin position="164"/>
        <end position="172"/>
    </location>
</feature>
<evidence type="ECO:0000313" key="7">
    <source>
        <dbReference type="Proteomes" id="UP001384579"/>
    </source>
</evidence>
<evidence type="ECO:0000313" key="6">
    <source>
        <dbReference type="EMBL" id="MEK0183492.1"/>
    </source>
</evidence>
<keyword evidence="1 4" id="KW-0489">Methyltransferase</keyword>
<sequence length="317" mass="35442">MTSTLYQQIQQFYDASSGLWEQVWGEHMHHGYYGPDGNLKKERRQAQIDLIEELLDWAGAPSQTQLSQPYSILDVGCGIGGSTLYLTEKFSSIAANNFRLDDEVDRNFSRSPGQSKTETRITATGITLSPVQANRAKERAKMAGLENNVNFLVADALNTPFPDNSFDLVWSLESGEHMPDKIKFLQECYRVLKPGGTLILATWCHRPVGETAGELTDAERRELAEIYRVYALPYVISLPEYEEITRSLPFTNIRTADWSKAVAPFWDIVIDSAFTPSAIWGLLTSGWTTIQAALALSLMSRGYQSGLIRFGLICAVK</sequence>
<dbReference type="GO" id="GO:0032259">
    <property type="term" value="P:methylation"/>
    <property type="evidence" value="ECO:0007669"/>
    <property type="project" value="UniProtKB-KW"/>
</dbReference>
<feature type="domain" description="Methyltransferase type 11" evidence="5">
    <location>
        <begin position="121"/>
        <end position="200"/>
    </location>
</feature>
<keyword evidence="7" id="KW-1185">Reference proteome</keyword>
<feature type="region of interest" description="SAM motif I" evidence="4">
    <location>
        <begin position="72"/>
        <end position="81"/>
    </location>
</feature>
<dbReference type="PROSITE" id="PS51581">
    <property type="entry name" value="SAM_GTMT"/>
    <property type="match status" value="1"/>
</dbReference>
<comment type="caution">
    <text evidence="6">The sequence shown here is derived from an EMBL/GenBank/DDBJ whole genome shotgun (WGS) entry which is preliminary data.</text>
</comment>
<gene>
    <name evidence="6" type="ORF">WMG39_01370</name>
</gene>
<dbReference type="PANTHER" id="PTHR44068:SF11">
    <property type="entry name" value="GERANYL DIPHOSPHATE 2-C-METHYLTRANSFERASE"/>
    <property type="match status" value="1"/>
</dbReference>
<keyword evidence="2 4" id="KW-0808">Transferase</keyword>
<dbReference type="Pfam" id="PF08241">
    <property type="entry name" value="Methyltransf_11"/>
    <property type="match status" value="1"/>
</dbReference>
<keyword evidence="3 4" id="KW-0949">S-adenosyl-L-methionine</keyword>
<dbReference type="GO" id="GO:0008168">
    <property type="term" value="F:methyltransferase activity"/>
    <property type="evidence" value="ECO:0007669"/>
    <property type="project" value="UniProtKB-KW"/>
</dbReference>
<comment type="similarity">
    <text evidence="4">Belongs to the class I-like SAM-binding methyltransferase superfamily. gTMT family.</text>
</comment>
<dbReference type="Proteomes" id="UP001384579">
    <property type="component" value="Unassembled WGS sequence"/>
</dbReference>
<proteinExistence type="inferred from homology"/>
<reference evidence="6 7" key="1">
    <citation type="journal article" date="2020" name="Harmful Algae">
        <title>Molecular and morphological characterization of a novel dihydroanatoxin-a producing Microcoleus species (cyanobacteria) from the Russian River, California, USA.</title>
        <authorList>
            <person name="Conklin K.Y."/>
            <person name="Stancheva R."/>
            <person name="Otten T.G."/>
            <person name="Fadness R."/>
            <person name="Boyer G.L."/>
            <person name="Read B."/>
            <person name="Zhang X."/>
            <person name="Sheath R.G."/>
        </authorList>
    </citation>
    <scope>NUCLEOTIDE SEQUENCE [LARGE SCALE GENOMIC DNA]</scope>
    <source>
        <strain evidence="6 7">PTRS2</strain>
    </source>
</reference>
<dbReference type="PANTHER" id="PTHR44068">
    <property type="entry name" value="ZGC:194242"/>
    <property type="match status" value="1"/>
</dbReference>
<evidence type="ECO:0000256" key="4">
    <source>
        <dbReference type="PROSITE-ProRule" id="PRU00914"/>
    </source>
</evidence>
<evidence type="ECO:0000256" key="2">
    <source>
        <dbReference type="ARBA" id="ARBA00022679"/>
    </source>
</evidence>
<protein>
    <submittedName>
        <fullName evidence="6">Methyltransferase domain-containing protein</fullName>
    </submittedName>
</protein>
<dbReference type="Gene3D" id="3.40.50.150">
    <property type="entry name" value="Vaccinia Virus protein VP39"/>
    <property type="match status" value="1"/>
</dbReference>
<dbReference type="InterPro" id="IPR025774">
    <property type="entry name" value="PiNMT-like"/>
</dbReference>
<dbReference type="InterPro" id="IPR013216">
    <property type="entry name" value="Methyltransf_11"/>
</dbReference>
<dbReference type="RefSeq" id="WP_340519554.1">
    <property type="nucleotide sequence ID" value="NZ_JBBLXS010000009.1"/>
</dbReference>
<evidence type="ECO:0000256" key="3">
    <source>
        <dbReference type="ARBA" id="ARBA00022691"/>
    </source>
</evidence>
<evidence type="ECO:0000259" key="5">
    <source>
        <dbReference type="Pfam" id="PF08241"/>
    </source>
</evidence>
<dbReference type="SUPFAM" id="SSF53335">
    <property type="entry name" value="S-adenosyl-L-methionine-dependent methyltransferases"/>
    <property type="match status" value="1"/>
</dbReference>
<name>A0ABU8YGK7_9CYAN</name>
<dbReference type="InterPro" id="IPR029063">
    <property type="entry name" value="SAM-dependent_MTases_sf"/>
</dbReference>
<evidence type="ECO:0000256" key="1">
    <source>
        <dbReference type="ARBA" id="ARBA00022603"/>
    </source>
</evidence>
<dbReference type="InterPro" id="IPR050447">
    <property type="entry name" value="Erg6_SMT_methyltransf"/>
</dbReference>
<organism evidence="6 7">
    <name type="scientific">Microcoleus anatoxicus PTRS2</name>
    <dbReference type="NCBI Taxonomy" id="2705321"/>
    <lineage>
        <taxon>Bacteria</taxon>
        <taxon>Bacillati</taxon>
        <taxon>Cyanobacteriota</taxon>
        <taxon>Cyanophyceae</taxon>
        <taxon>Oscillatoriophycideae</taxon>
        <taxon>Oscillatoriales</taxon>
        <taxon>Microcoleaceae</taxon>
        <taxon>Microcoleus</taxon>
        <taxon>Microcoleus anatoxicus</taxon>
    </lineage>
</organism>
<dbReference type="CDD" id="cd02440">
    <property type="entry name" value="AdoMet_MTases"/>
    <property type="match status" value="1"/>
</dbReference>
<dbReference type="EMBL" id="JBBLXS010000009">
    <property type="protein sequence ID" value="MEK0183492.1"/>
    <property type="molecule type" value="Genomic_DNA"/>
</dbReference>